<dbReference type="GO" id="GO:0004333">
    <property type="term" value="F:fumarate hydratase activity"/>
    <property type="evidence" value="ECO:0007669"/>
    <property type="project" value="UniProtKB-EC"/>
</dbReference>
<evidence type="ECO:0000313" key="5">
    <source>
        <dbReference type="Proteomes" id="UP000269208"/>
    </source>
</evidence>
<dbReference type="PANTHER" id="PTHR30389:SF18">
    <property type="entry name" value="FUMARATE HYDRATASE CLASS I, ANAEROBIC"/>
    <property type="match status" value="1"/>
</dbReference>
<dbReference type="PANTHER" id="PTHR30389">
    <property type="entry name" value="FUMARATE HYDRATASE-RELATED"/>
    <property type="match status" value="1"/>
</dbReference>
<dbReference type="AlphaFoldDB" id="A0A3S4J7I8"/>
<evidence type="ECO:0000256" key="2">
    <source>
        <dbReference type="ARBA" id="ARBA00023239"/>
    </source>
</evidence>
<organism evidence="4 5">
    <name type="scientific">Salmonella enterica I</name>
    <dbReference type="NCBI Taxonomy" id="59201"/>
    <lineage>
        <taxon>Bacteria</taxon>
        <taxon>Pseudomonadati</taxon>
        <taxon>Pseudomonadota</taxon>
        <taxon>Gammaproteobacteria</taxon>
        <taxon>Enterobacterales</taxon>
        <taxon>Enterobacteriaceae</taxon>
        <taxon>Salmonella</taxon>
    </lineage>
</organism>
<evidence type="ECO:0000313" key="4">
    <source>
        <dbReference type="EMBL" id="VEB51275.1"/>
    </source>
</evidence>
<protein>
    <submittedName>
        <fullName evidence="4">Fumarate hydratase class I</fullName>
        <ecNumber evidence="4">4.2.1.2</ecNumber>
    </submittedName>
</protein>
<comment type="similarity">
    <text evidence="1">Belongs to the class-I fumarase family.</text>
</comment>
<evidence type="ECO:0000256" key="1">
    <source>
        <dbReference type="ARBA" id="ARBA00008876"/>
    </source>
</evidence>
<dbReference type="Gene3D" id="3.20.130.10">
    <property type="entry name" value="Fe-S hydro-lyase, tartrate dehydratase beta-type, catalytic domain"/>
    <property type="match status" value="1"/>
</dbReference>
<dbReference type="EMBL" id="LR134190">
    <property type="protein sequence ID" value="VEB51275.1"/>
    <property type="molecule type" value="Genomic_DNA"/>
</dbReference>
<sequence>MPVKKHGGFYLGSIGGPAAVLAQQSIKHLECVEYPELGMEAIWKIEVEDFPAFILVDDKGNDFFQQIVSKQCANCAK</sequence>
<dbReference type="EC" id="4.2.1.2" evidence="4"/>
<feature type="domain" description="Fe-S hydro-lyase tartrate dehydratase beta-type catalytic" evidence="3">
    <location>
        <begin position="3"/>
        <end position="66"/>
    </location>
</feature>
<dbReference type="Proteomes" id="UP000269208">
    <property type="component" value="Chromosome"/>
</dbReference>
<keyword evidence="2 4" id="KW-0456">Lyase</keyword>
<dbReference type="InterPro" id="IPR036660">
    <property type="entry name" value="Fe-S_hydroAse_TtdB_cat_sf"/>
</dbReference>
<gene>
    <name evidence="4" type="primary">fumB_3</name>
    <name evidence="4" type="ORF">NCTC6754_00975</name>
</gene>
<accession>A0A3S4J7I8</accession>
<dbReference type="InterPro" id="IPR004647">
    <property type="entry name" value="Fe-S_hydro-lyase_TtdB-typ_cat"/>
</dbReference>
<dbReference type="Pfam" id="PF05683">
    <property type="entry name" value="Fumerase_C"/>
    <property type="match status" value="1"/>
</dbReference>
<name>A0A3S4J7I8_SALET</name>
<dbReference type="SUPFAM" id="SSF117457">
    <property type="entry name" value="FumA C-terminal domain-like"/>
    <property type="match status" value="1"/>
</dbReference>
<evidence type="ECO:0000259" key="3">
    <source>
        <dbReference type="Pfam" id="PF05683"/>
    </source>
</evidence>
<dbReference type="InterPro" id="IPR051208">
    <property type="entry name" value="Class-I_Fumarase/Tartrate_DH"/>
</dbReference>
<proteinExistence type="inferred from homology"/>
<reference evidence="4 5" key="1">
    <citation type="submission" date="2018-12" db="EMBL/GenBank/DDBJ databases">
        <authorList>
            <consortium name="Pathogen Informatics"/>
        </authorList>
    </citation>
    <scope>NUCLEOTIDE SEQUENCE [LARGE SCALE GENOMIC DNA]</scope>
    <source>
        <strain evidence="4 5">NCTC6754</strain>
    </source>
</reference>